<accession>A0A1E5VVW6</accession>
<dbReference type="EMBL" id="LWDX02028162">
    <property type="protein sequence ID" value="OEL29212.1"/>
    <property type="molecule type" value="Genomic_DNA"/>
</dbReference>
<dbReference type="GO" id="GO:0008146">
    <property type="term" value="F:sulfotransferase activity"/>
    <property type="evidence" value="ECO:0007669"/>
    <property type="project" value="InterPro"/>
</dbReference>
<dbReference type="Pfam" id="PF00685">
    <property type="entry name" value="Sulfotransfer_1"/>
    <property type="match status" value="1"/>
</dbReference>
<dbReference type="InterPro" id="IPR027417">
    <property type="entry name" value="P-loop_NTPase"/>
</dbReference>
<gene>
    <name evidence="5" type="ORF">BAE44_0009769</name>
</gene>
<comment type="caution">
    <text evidence="5">The sequence shown here is derived from an EMBL/GenBank/DDBJ whole genome shotgun (WGS) entry which is preliminary data.</text>
</comment>
<name>A0A1E5VVW6_9POAL</name>
<evidence type="ECO:0000313" key="5">
    <source>
        <dbReference type="EMBL" id="OEL29212.1"/>
    </source>
</evidence>
<reference evidence="5 6" key="1">
    <citation type="submission" date="2016-09" db="EMBL/GenBank/DDBJ databases">
        <title>The draft genome of Dichanthelium oligosanthes: A C3 panicoid grass species.</title>
        <authorList>
            <person name="Studer A.J."/>
            <person name="Schnable J.C."/>
            <person name="Brutnell T.P."/>
        </authorList>
    </citation>
    <scope>NUCLEOTIDE SEQUENCE [LARGE SCALE GENOMIC DNA]</scope>
    <source>
        <strain evidence="6">cv. Kellogg 1175</strain>
        <tissue evidence="5">Leaf</tissue>
    </source>
</reference>
<dbReference type="AlphaFoldDB" id="A0A1E5VVW6"/>
<evidence type="ECO:0000259" key="4">
    <source>
        <dbReference type="Pfam" id="PF00685"/>
    </source>
</evidence>
<feature type="domain" description="Sulfotransferase" evidence="4">
    <location>
        <begin position="1"/>
        <end position="96"/>
    </location>
</feature>
<dbReference type="SUPFAM" id="SSF52540">
    <property type="entry name" value="P-loop containing nucleoside triphosphate hydrolases"/>
    <property type="match status" value="1"/>
</dbReference>
<protein>
    <recommendedName>
        <fullName evidence="3">Sulfotransferase</fullName>
        <ecNumber evidence="3">2.8.2.-</ecNumber>
    </recommendedName>
</protein>
<evidence type="ECO:0000256" key="1">
    <source>
        <dbReference type="ARBA" id="ARBA00005771"/>
    </source>
</evidence>
<organism evidence="5 6">
    <name type="scientific">Dichanthelium oligosanthes</name>
    <dbReference type="NCBI Taxonomy" id="888268"/>
    <lineage>
        <taxon>Eukaryota</taxon>
        <taxon>Viridiplantae</taxon>
        <taxon>Streptophyta</taxon>
        <taxon>Embryophyta</taxon>
        <taxon>Tracheophyta</taxon>
        <taxon>Spermatophyta</taxon>
        <taxon>Magnoliopsida</taxon>
        <taxon>Liliopsida</taxon>
        <taxon>Poales</taxon>
        <taxon>Poaceae</taxon>
        <taxon>PACMAD clade</taxon>
        <taxon>Panicoideae</taxon>
        <taxon>Panicodae</taxon>
        <taxon>Paniceae</taxon>
        <taxon>Dichantheliinae</taxon>
        <taxon>Dichanthelium</taxon>
    </lineage>
</organism>
<sequence length="99" mass="11195">MIAKPTKHVKILAEFLRVPFTDEEESRGAVEEVVRLYSFQHLKNLPVNSQGVSKRIGNDNSLFFRTAKVGDWANHLTVEIVQKLDGIVEEKLRGSGLTF</sequence>
<keyword evidence="2 3" id="KW-0808">Transferase</keyword>
<comment type="similarity">
    <text evidence="1 3">Belongs to the sulfotransferase 1 family.</text>
</comment>
<dbReference type="Proteomes" id="UP000095767">
    <property type="component" value="Unassembled WGS sequence"/>
</dbReference>
<dbReference type="PANTHER" id="PTHR11783">
    <property type="entry name" value="SULFOTRANSFERASE SULT"/>
    <property type="match status" value="1"/>
</dbReference>
<keyword evidence="6" id="KW-1185">Reference proteome</keyword>
<evidence type="ECO:0000313" key="6">
    <source>
        <dbReference type="Proteomes" id="UP000095767"/>
    </source>
</evidence>
<dbReference type="EC" id="2.8.2.-" evidence="3"/>
<dbReference type="OrthoDB" id="692105at2759"/>
<evidence type="ECO:0000256" key="3">
    <source>
        <dbReference type="RuleBase" id="RU361155"/>
    </source>
</evidence>
<proteinExistence type="inferred from homology"/>
<dbReference type="InterPro" id="IPR000863">
    <property type="entry name" value="Sulfotransferase_dom"/>
</dbReference>
<dbReference type="Gene3D" id="3.40.50.300">
    <property type="entry name" value="P-loop containing nucleotide triphosphate hydrolases"/>
    <property type="match status" value="1"/>
</dbReference>
<evidence type="ECO:0000256" key="2">
    <source>
        <dbReference type="ARBA" id="ARBA00022679"/>
    </source>
</evidence>